<feature type="region of interest" description="Disordered" evidence="2">
    <location>
        <begin position="147"/>
        <end position="166"/>
    </location>
</feature>
<dbReference type="SUPFAM" id="SSF55961">
    <property type="entry name" value="Bet v1-like"/>
    <property type="match status" value="1"/>
</dbReference>
<name>A0A843WGT0_COLES</name>
<feature type="region of interest" description="Disordered" evidence="2">
    <location>
        <begin position="1"/>
        <end position="46"/>
    </location>
</feature>
<dbReference type="GO" id="GO:0003677">
    <property type="term" value="F:DNA binding"/>
    <property type="evidence" value="ECO:0007669"/>
    <property type="project" value="UniProtKB-KW"/>
</dbReference>
<dbReference type="InterPro" id="IPR002913">
    <property type="entry name" value="START_lipid-bd_dom"/>
</dbReference>
<dbReference type="PROSITE" id="PS50848">
    <property type="entry name" value="START"/>
    <property type="match status" value="1"/>
</dbReference>
<proteinExistence type="predicted"/>
<dbReference type="InterPro" id="IPR042160">
    <property type="entry name" value="HD-Zip_IV"/>
</dbReference>
<gene>
    <name evidence="4" type="ORF">Taro_036610</name>
</gene>
<evidence type="ECO:0000313" key="4">
    <source>
        <dbReference type="EMBL" id="MQM03815.1"/>
    </source>
</evidence>
<keyword evidence="5" id="KW-1185">Reference proteome</keyword>
<comment type="caution">
    <text evidence="4">The sequence shown here is derived from an EMBL/GenBank/DDBJ whole genome shotgun (WGS) entry which is preliminary data.</text>
</comment>
<dbReference type="EMBL" id="NMUH01003101">
    <property type="protein sequence ID" value="MQM03815.1"/>
    <property type="molecule type" value="Genomic_DNA"/>
</dbReference>
<accession>A0A843WGT0</accession>
<sequence length="568" mass="60637">MVLRVAPPEEGRRHQKVVSSGEKESRKKVENKSELAATTRKKQRLEGKNDGKLMSFGGFLDSGSAGARVVVDIPYSAATMPAAAMSQPRLAAASLAKPVYSSTGLSLALQTNLEGGEGAGAGGGQDEMMRRIAEMGDFDVGVGGRGVAGKANGHHHKEDDYESRSGKAADGIKQEAVLGEPAGQVLVPEQAYPDEGQTQLERHENALLRQENEKLKMENMAIREAMRNPMCQSCGGPAALGEVSIEQQHLRMENSRLRDELDRVTALAGRFAGRPMSALLGQLPSPMPDSSLELAVGGNGFGGLCHVPPTLPPASGLIPVVSAALSAVETPAIRPAPPAAGGEMDRSLERSMLAELALVAMEELMKKAQAEEPLWVRNGVGRDVLDEDEYLRSFSQCLGSKPVGFVTEATRETGMVIINSSALVETLMDADRWPDMFPSLIVKTSTTDVICTGMGGTRNGTLQLMRAELQVLSPLVPVREVSFLRFCKEHAQGVWAVVDVSVDAVRGNPSAAVSCRRLPSGCMVQDMPNGYSKVLLSPTPLIDPRLPMSTSICSFTNVFEQENSILAP</sequence>
<feature type="coiled-coil region" evidence="1">
    <location>
        <begin position="200"/>
        <end position="228"/>
    </location>
</feature>
<evidence type="ECO:0000256" key="1">
    <source>
        <dbReference type="SAM" id="Coils"/>
    </source>
</evidence>
<feature type="domain" description="START" evidence="3">
    <location>
        <begin position="346"/>
        <end position="568"/>
    </location>
</feature>
<dbReference type="Proteomes" id="UP000652761">
    <property type="component" value="Unassembled WGS sequence"/>
</dbReference>
<keyword evidence="1" id="KW-0175">Coiled coil</keyword>
<feature type="compositionally biased region" description="Basic and acidic residues" evidence="2">
    <location>
        <begin position="21"/>
        <end position="33"/>
    </location>
</feature>
<dbReference type="OrthoDB" id="6159439at2759"/>
<protein>
    <recommendedName>
        <fullName evidence="3">START domain-containing protein</fullName>
    </recommendedName>
</protein>
<evidence type="ECO:0000259" key="3">
    <source>
        <dbReference type="PROSITE" id="PS50848"/>
    </source>
</evidence>
<evidence type="ECO:0000256" key="2">
    <source>
        <dbReference type="SAM" id="MobiDB-lite"/>
    </source>
</evidence>
<dbReference type="AlphaFoldDB" id="A0A843WGT0"/>
<organism evidence="4 5">
    <name type="scientific">Colocasia esculenta</name>
    <name type="common">Wild taro</name>
    <name type="synonym">Arum esculentum</name>
    <dbReference type="NCBI Taxonomy" id="4460"/>
    <lineage>
        <taxon>Eukaryota</taxon>
        <taxon>Viridiplantae</taxon>
        <taxon>Streptophyta</taxon>
        <taxon>Embryophyta</taxon>
        <taxon>Tracheophyta</taxon>
        <taxon>Spermatophyta</taxon>
        <taxon>Magnoliopsida</taxon>
        <taxon>Liliopsida</taxon>
        <taxon>Araceae</taxon>
        <taxon>Aroideae</taxon>
        <taxon>Colocasieae</taxon>
        <taxon>Colocasia</taxon>
    </lineage>
</organism>
<dbReference type="PANTHER" id="PTHR45654">
    <property type="entry name" value="HOMEOBOX-LEUCINE ZIPPER PROTEIN MERISTEM L1"/>
    <property type="match status" value="1"/>
</dbReference>
<evidence type="ECO:0000313" key="5">
    <source>
        <dbReference type="Proteomes" id="UP000652761"/>
    </source>
</evidence>
<dbReference type="PANTHER" id="PTHR45654:SF5">
    <property type="entry name" value="HOMEOBOX-LEUCINE ZIPPER PROTEIN ANTHOCYANINLESS 2-RELATED"/>
    <property type="match status" value="1"/>
</dbReference>
<reference evidence="4" key="1">
    <citation type="submission" date="2017-07" db="EMBL/GenBank/DDBJ databases">
        <title>Taro Niue Genome Assembly and Annotation.</title>
        <authorList>
            <person name="Atibalentja N."/>
            <person name="Keating K."/>
            <person name="Fields C.J."/>
        </authorList>
    </citation>
    <scope>NUCLEOTIDE SEQUENCE</scope>
    <source>
        <strain evidence="4">Niue_2</strain>
        <tissue evidence="4">Leaf</tissue>
    </source>
</reference>
<dbReference type="SMART" id="SM00234">
    <property type="entry name" value="START"/>
    <property type="match status" value="1"/>
</dbReference>
<dbReference type="GO" id="GO:0008289">
    <property type="term" value="F:lipid binding"/>
    <property type="evidence" value="ECO:0007669"/>
    <property type="project" value="InterPro"/>
</dbReference>
<feature type="compositionally biased region" description="Basic and acidic residues" evidence="2">
    <location>
        <begin position="156"/>
        <end position="166"/>
    </location>
</feature>
<dbReference type="Pfam" id="PF01852">
    <property type="entry name" value="START"/>
    <property type="match status" value="1"/>
</dbReference>
<dbReference type="CDD" id="cd08875">
    <property type="entry name" value="START_ArGLABRA2_like"/>
    <property type="match status" value="1"/>
</dbReference>